<dbReference type="RefSeq" id="WP_183221194.1">
    <property type="nucleotide sequence ID" value="NZ_CP179656.1"/>
</dbReference>
<dbReference type="Pfam" id="PF02414">
    <property type="entry name" value="Borrelia_orfA"/>
    <property type="match status" value="1"/>
</dbReference>
<keyword evidence="2" id="KW-1185">Reference proteome</keyword>
<organism evidence="1 2">
    <name type="scientific">Borreliella yangtzensis</name>
    <dbReference type="NCBI Taxonomy" id="683292"/>
    <lineage>
        <taxon>Bacteria</taxon>
        <taxon>Pseudomonadati</taxon>
        <taxon>Spirochaetota</taxon>
        <taxon>Spirochaetia</taxon>
        <taxon>Spirochaetales</taxon>
        <taxon>Borreliaceae</taxon>
        <taxon>Borreliella</taxon>
    </lineage>
</organism>
<dbReference type="EMBL" id="JACHFG010000009">
    <property type="protein sequence ID" value="MBB6043455.1"/>
    <property type="molecule type" value="Genomic_DNA"/>
</dbReference>
<dbReference type="InterPro" id="IPR003459">
    <property type="entry name" value="Borrelia_plasmid_OrfA"/>
</dbReference>
<protein>
    <submittedName>
        <fullName evidence="1">Uncharacterized protein</fullName>
    </submittedName>
</protein>
<name>A0ABR6PB04_9SPIR</name>
<proteinExistence type="predicted"/>
<comment type="caution">
    <text evidence="1">The sequence shown here is derived from an EMBL/GenBank/DDBJ whole genome shotgun (WGS) entry which is preliminary data.</text>
</comment>
<gene>
    <name evidence="1" type="ORF">HNP68_001077</name>
</gene>
<evidence type="ECO:0000313" key="1">
    <source>
        <dbReference type="EMBL" id="MBB6043455.1"/>
    </source>
</evidence>
<sequence>MKNQLNNLKIKLKTLVFTIELVNTEFSQYLTERILKQYNEIIQQFGIAKDTSTSLEMNLNKLEAIKVIAKFYTRDIVENCVLVYYKLNYPIQTCYTKIKDYYVTG</sequence>
<reference evidence="1 2" key="1">
    <citation type="submission" date="2020-08" db="EMBL/GenBank/DDBJ databases">
        <title>Genomic Encyclopedia of Type Strains, Phase IV (KMG-IV): sequencing the most valuable type-strain genomes for metagenomic binning, comparative biology and taxonomic classification.</title>
        <authorList>
            <person name="Goeker M."/>
        </authorList>
    </citation>
    <scope>NUCLEOTIDE SEQUENCE [LARGE SCALE GENOMIC DNA]</scope>
    <source>
        <strain evidence="1 2">DSM 24625</strain>
    </source>
</reference>
<dbReference type="Proteomes" id="UP000555838">
    <property type="component" value="Unassembled WGS sequence"/>
</dbReference>
<evidence type="ECO:0000313" key="2">
    <source>
        <dbReference type="Proteomes" id="UP000555838"/>
    </source>
</evidence>
<accession>A0ABR6PB04</accession>